<proteinExistence type="predicted"/>
<dbReference type="OrthoDB" id="8188638at2759"/>
<organism evidence="1 2">
    <name type="scientific">Nasonia vitripennis</name>
    <name type="common">Parasitic wasp</name>
    <dbReference type="NCBI Taxonomy" id="7425"/>
    <lineage>
        <taxon>Eukaryota</taxon>
        <taxon>Metazoa</taxon>
        <taxon>Ecdysozoa</taxon>
        <taxon>Arthropoda</taxon>
        <taxon>Hexapoda</taxon>
        <taxon>Insecta</taxon>
        <taxon>Pterygota</taxon>
        <taxon>Neoptera</taxon>
        <taxon>Endopterygota</taxon>
        <taxon>Hymenoptera</taxon>
        <taxon>Apocrita</taxon>
        <taxon>Proctotrupomorpha</taxon>
        <taxon>Chalcidoidea</taxon>
        <taxon>Pteromalidae</taxon>
        <taxon>Pteromalinae</taxon>
        <taxon>Nasonia</taxon>
    </lineage>
</organism>
<dbReference type="EnsemblMetazoa" id="XM_031921637">
    <property type="protein sequence ID" value="XP_031777497"/>
    <property type="gene ID" value="LOC116415945"/>
</dbReference>
<evidence type="ECO:0000313" key="1">
    <source>
        <dbReference type="EnsemblMetazoa" id="XP_031777497"/>
    </source>
</evidence>
<protein>
    <recommendedName>
        <fullName evidence="3">Retrovirus-related Pol polyprotein from transposon TNT 1-94</fullName>
    </recommendedName>
</protein>
<evidence type="ECO:0000313" key="2">
    <source>
        <dbReference type="Proteomes" id="UP000002358"/>
    </source>
</evidence>
<dbReference type="RefSeq" id="XP_031777497.1">
    <property type="nucleotide sequence ID" value="XM_031921637.1"/>
</dbReference>
<dbReference type="PANTHER" id="PTHR11439:SF486">
    <property type="entry name" value="RLK (RECEPTOR-LIKE KINASE) PROTEIN, PUTATIVE-RELATED"/>
    <property type="match status" value="1"/>
</dbReference>
<evidence type="ECO:0008006" key="3">
    <source>
        <dbReference type="Google" id="ProtNLM"/>
    </source>
</evidence>
<dbReference type="GeneID" id="116415945"/>
<accession>A0A7M7PXE7</accession>
<dbReference type="Proteomes" id="UP000002358">
    <property type="component" value="Unassembled WGS sequence"/>
</dbReference>
<reference evidence="1" key="1">
    <citation type="submission" date="2021-01" db="UniProtKB">
        <authorList>
            <consortium name="EnsemblMetazoa"/>
        </authorList>
    </citation>
    <scope>IDENTIFICATION</scope>
</reference>
<dbReference type="AlphaFoldDB" id="A0A7M7PXE7"/>
<sequence>MKECKPQSTPMVTRQVKNRNNKVKLHTEHSESIDEIKRVPYREAIGSLMYLANATRPDIAYAVNYLARKQLEPTEDDWNDVKRIFRYLRRSTDLGIKFTSNSEQLEALTDSSFRDCENLTSTGGYVIRLFGDTIAWRSH</sequence>
<dbReference type="KEGG" id="nvi:116415945"/>
<dbReference type="PANTHER" id="PTHR11439">
    <property type="entry name" value="GAG-POL-RELATED RETROTRANSPOSON"/>
    <property type="match status" value="1"/>
</dbReference>
<name>A0A7M7PXE7_NASVI</name>
<keyword evidence="2" id="KW-1185">Reference proteome</keyword>
<dbReference type="InParanoid" id="A0A7M7PXE7"/>